<dbReference type="AlphaFoldDB" id="A0A1C0ALY7"/>
<evidence type="ECO:0008006" key="4">
    <source>
        <dbReference type="Google" id="ProtNLM"/>
    </source>
</evidence>
<dbReference type="RefSeq" id="WP_068751517.1">
    <property type="nucleotide sequence ID" value="NZ_MBQD01000021.1"/>
</dbReference>
<keyword evidence="1" id="KW-0472">Membrane</keyword>
<protein>
    <recommendedName>
        <fullName evidence="4">DUF4157 domain-containing protein</fullName>
    </recommendedName>
</protein>
<feature type="transmembrane region" description="Helical" evidence="1">
    <location>
        <begin position="57"/>
        <end position="74"/>
    </location>
</feature>
<proteinExistence type="predicted"/>
<reference evidence="3" key="1">
    <citation type="submission" date="2016-07" db="EMBL/GenBank/DDBJ databases">
        <authorList>
            <person name="Florea S."/>
            <person name="Webb J.S."/>
            <person name="Jaromczyk J."/>
            <person name="Schardl C.L."/>
        </authorList>
    </citation>
    <scope>NUCLEOTIDE SEQUENCE [LARGE SCALE GENOMIC DNA]</scope>
    <source>
        <strain evidence="3">IPBSL-7</strain>
    </source>
</reference>
<keyword evidence="1" id="KW-0812">Transmembrane</keyword>
<dbReference type="Proteomes" id="UP000093501">
    <property type="component" value="Unassembled WGS sequence"/>
</dbReference>
<organism evidence="2 3">
    <name type="scientific">Tessaracoccus lapidicaptus</name>
    <dbReference type="NCBI Taxonomy" id="1427523"/>
    <lineage>
        <taxon>Bacteria</taxon>
        <taxon>Bacillati</taxon>
        <taxon>Actinomycetota</taxon>
        <taxon>Actinomycetes</taxon>
        <taxon>Propionibacteriales</taxon>
        <taxon>Propionibacteriaceae</taxon>
        <taxon>Tessaracoccus</taxon>
    </lineage>
</organism>
<sequence>MTRATPPPHGTPGRLLRDIANVVNLSTPLGLIIAAATRSRIRRRGGLIVADRARLPLRNAAAFTVGSVVILPHRDLERAESGNPALLEHEDAHAWQYAYCLGLPFIPLYFAALAWSVLRTGDRASANHFERQADLAKGGYPAHPILPVREGIRRLMRGEVRL</sequence>
<gene>
    <name evidence="2" type="ORF">BCR15_03710</name>
</gene>
<evidence type="ECO:0000313" key="2">
    <source>
        <dbReference type="EMBL" id="OCL33759.1"/>
    </source>
</evidence>
<evidence type="ECO:0000256" key="1">
    <source>
        <dbReference type="SAM" id="Phobius"/>
    </source>
</evidence>
<accession>A0A1C0ALY7</accession>
<evidence type="ECO:0000313" key="3">
    <source>
        <dbReference type="Proteomes" id="UP000093501"/>
    </source>
</evidence>
<feature type="transmembrane region" description="Helical" evidence="1">
    <location>
        <begin position="19"/>
        <end position="36"/>
    </location>
</feature>
<feature type="transmembrane region" description="Helical" evidence="1">
    <location>
        <begin position="94"/>
        <end position="118"/>
    </location>
</feature>
<comment type="caution">
    <text evidence="2">The sequence shown here is derived from an EMBL/GenBank/DDBJ whole genome shotgun (WGS) entry which is preliminary data.</text>
</comment>
<keyword evidence="1" id="KW-1133">Transmembrane helix</keyword>
<keyword evidence="3" id="KW-1185">Reference proteome</keyword>
<name>A0A1C0ALY7_9ACTN</name>
<dbReference type="EMBL" id="MBQD01000021">
    <property type="protein sequence ID" value="OCL33759.1"/>
    <property type="molecule type" value="Genomic_DNA"/>
</dbReference>